<dbReference type="SUPFAM" id="SSF51735">
    <property type="entry name" value="NAD(P)-binding Rossmann-fold domains"/>
    <property type="match status" value="1"/>
</dbReference>
<gene>
    <name evidence="2" type="ORF">ACFPVY_12800</name>
</gene>
<evidence type="ECO:0000313" key="3">
    <source>
        <dbReference type="Proteomes" id="UP001596287"/>
    </source>
</evidence>
<accession>A0ABW1PRA7</accession>
<dbReference type="InterPro" id="IPR036291">
    <property type="entry name" value="NAD(P)-bd_dom_sf"/>
</dbReference>
<keyword evidence="3" id="KW-1185">Reference proteome</keyword>
<organism evidence="2 3">
    <name type="scientific">Flavobacterium qiangtangense</name>
    <dbReference type="NCBI Taxonomy" id="1442595"/>
    <lineage>
        <taxon>Bacteria</taxon>
        <taxon>Pseudomonadati</taxon>
        <taxon>Bacteroidota</taxon>
        <taxon>Flavobacteriia</taxon>
        <taxon>Flavobacteriales</taxon>
        <taxon>Flavobacteriaceae</taxon>
        <taxon>Flavobacterium</taxon>
    </lineage>
</organism>
<evidence type="ECO:0000313" key="2">
    <source>
        <dbReference type="EMBL" id="MFC6097527.1"/>
    </source>
</evidence>
<dbReference type="PANTHER" id="PTHR48079:SF6">
    <property type="entry name" value="NAD(P)-BINDING DOMAIN-CONTAINING PROTEIN-RELATED"/>
    <property type="match status" value="1"/>
</dbReference>
<sequence length="266" mass="29729">MSKISILGCGWLGLPLAKSLLAKKHELKTSTTSQEKIENLKNLGLNPFLISISDVIEGDVSGFLNDSEILIIDIPPNITNSENEDFTAKIKNLIPEIEKSMVQKVLFVSATSVYDDDEIFRNITEETPENPVTESAKQMMKAEEILFQNKNFQTTSLRFGGLYGEERHPIKYLSGRSGIANPDAPINLIGLYDCIGIIEKIIEKNAWNEVFNGVNPKHPTRKEYYNGQAEKLGLPLVGFYESKISVGKIIDSSKVEKVLDYQFGEL</sequence>
<protein>
    <submittedName>
        <fullName evidence="2">NAD(P)H-binding protein</fullName>
    </submittedName>
</protein>
<dbReference type="Proteomes" id="UP001596287">
    <property type="component" value="Unassembled WGS sequence"/>
</dbReference>
<proteinExistence type="predicted"/>
<dbReference type="InterPro" id="IPR051783">
    <property type="entry name" value="NAD(P)-dependent_oxidoreduct"/>
</dbReference>
<dbReference type="PANTHER" id="PTHR48079">
    <property type="entry name" value="PROTEIN YEEZ"/>
    <property type="match status" value="1"/>
</dbReference>
<dbReference type="RefSeq" id="WP_379792488.1">
    <property type="nucleotide sequence ID" value="NZ_JBHSQB010000009.1"/>
</dbReference>
<dbReference type="InterPro" id="IPR016040">
    <property type="entry name" value="NAD(P)-bd_dom"/>
</dbReference>
<evidence type="ECO:0000259" key="1">
    <source>
        <dbReference type="Pfam" id="PF13460"/>
    </source>
</evidence>
<dbReference type="Gene3D" id="3.40.50.720">
    <property type="entry name" value="NAD(P)-binding Rossmann-like Domain"/>
    <property type="match status" value="1"/>
</dbReference>
<name>A0ABW1PRA7_9FLAO</name>
<comment type="caution">
    <text evidence="2">The sequence shown here is derived from an EMBL/GenBank/DDBJ whole genome shotgun (WGS) entry which is preliminary data.</text>
</comment>
<dbReference type="EMBL" id="JBHSQB010000009">
    <property type="protein sequence ID" value="MFC6097527.1"/>
    <property type="molecule type" value="Genomic_DNA"/>
</dbReference>
<dbReference type="Pfam" id="PF13460">
    <property type="entry name" value="NAD_binding_10"/>
    <property type="match status" value="1"/>
</dbReference>
<feature type="domain" description="NAD(P)-binding" evidence="1">
    <location>
        <begin position="10"/>
        <end position="171"/>
    </location>
</feature>
<reference evidence="3" key="1">
    <citation type="journal article" date="2019" name="Int. J. Syst. Evol. Microbiol.">
        <title>The Global Catalogue of Microorganisms (GCM) 10K type strain sequencing project: providing services to taxonomists for standard genome sequencing and annotation.</title>
        <authorList>
            <consortium name="The Broad Institute Genomics Platform"/>
            <consortium name="The Broad Institute Genome Sequencing Center for Infectious Disease"/>
            <person name="Wu L."/>
            <person name="Ma J."/>
        </authorList>
    </citation>
    <scope>NUCLEOTIDE SEQUENCE [LARGE SCALE GENOMIC DNA]</scope>
    <source>
        <strain evidence="3">CCUG 49679</strain>
    </source>
</reference>